<feature type="compositionally biased region" description="Basic and acidic residues" evidence="1">
    <location>
        <begin position="369"/>
        <end position="386"/>
    </location>
</feature>
<gene>
    <name evidence="2" type="ORF">PBIL07802_LOCUS6272</name>
</gene>
<feature type="compositionally biased region" description="Basic and acidic residues" evidence="1">
    <location>
        <begin position="138"/>
        <end position="159"/>
    </location>
</feature>
<feature type="compositionally biased region" description="Polar residues" evidence="1">
    <location>
        <begin position="251"/>
        <end position="260"/>
    </location>
</feature>
<feature type="compositionally biased region" description="Basic residues" evidence="1">
    <location>
        <begin position="223"/>
        <end position="236"/>
    </location>
</feature>
<feature type="region of interest" description="Disordered" evidence="1">
    <location>
        <begin position="76"/>
        <end position="97"/>
    </location>
</feature>
<evidence type="ECO:0000256" key="1">
    <source>
        <dbReference type="SAM" id="MobiDB-lite"/>
    </source>
</evidence>
<reference evidence="2" key="1">
    <citation type="submission" date="2021-01" db="EMBL/GenBank/DDBJ databases">
        <authorList>
            <person name="Corre E."/>
            <person name="Pelletier E."/>
            <person name="Niang G."/>
            <person name="Scheremetjew M."/>
            <person name="Finn R."/>
            <person name="Kale V."/>
            <person name="Holt S."/>
            <person name="Cochrane G."/>
            <person name="Meng A."/>
            <person name="Brown T."/>
            <person name="Cohen L."/>
        </authorList>
    </citation>
    <scope>NUCLEOTIDE SEQUENCE</scope>
    <source>
        <strain evidence="2">NIES-2562</strain>
    </source>
</reference>
<feature type="compositionally biased region" description="Basic and acidic residues" evidence="1">
    <location>
        <begin position="173"/>
        <end position="199"/>
    </location>
</feature>
<feature type="compositionally biased region" description="Polar residues" evidence="1">
    <location>
        <begin position="387"/>
        <end position="398"/>
    </location>
</feature>
<feature type="compositionally biased region" description="Low complexity" evidence="1">
    <location>
        <begin position="423"/>
        <end position="439"/>
    </location>
</feature>
<proteinExistence type="predicted"/>
<dbReference type="AlphaFoldDB" id="A0A7S3D3V2"/>
<sequence length="712" mass="76618">MSLAIQGCSASLHNTALPMSATIAVAKATEFMKIVGANFHRPSAGQQVSHFPGLRVKRQAAFGAAVRVRNLRQLEDEAQKAGDNDGEEERENASSRLPLRLRLRPSCHQVGSGDSERSCIVENDFRITSFVPSSSGRGRGEEKKRREGSARQGEDDGGRHVAASTSMSAVGAGEKEEEGRGGEAKEGGQHHRNGDERGHPSHTPNGGEGYATPPSSRLGTSKREKRRGRAQIKRVCRRDSSRSTKAGGGVRSTSAGSSLDVNEMEILLPDLRPAAALPNVSDGSMHGRSVSPPPDSVREVEYESGGGEGTSGREGKEVSGGEGVINSEKEDEEKSNVGQHSVDSNERTDLAHTSSPSSPYHSCEDEEDKRERKGEKREQNERRDNSRTGSSEGSSENTHVVLATLRKKGGKEEVRKSKKRASSGRGASSNRGSARGTSRMSDTAKKHLSKSDSIHGCVVVKSRGQKSGGGQKGTSTLSSTLPPRYLSTTSSTTVSKGEEGEVKLVSSPPRPAMTSSHRDEAGTTSVDEAKGGSGRGGEGGSGGKGGGRESGPRPPPLHLSQHSPKKVRHQRDARNAEHDHPVTSVHNSGSKDASCLLPNSSTSGHNNVSIDRGKNGETEAEKAMKRAQQYRKSVELQKARAKVEEKMRQDAKEAKRKAGRQEFDQIRAEIYALNKLRREVEWQRWLDFDSAYTRSDTPQLVAEDEDMPIMAV</sequence>
<organism evidence="2">
    <name type="scientific">Palpitomonas bilix</name>
    <dbReference type="NCBI Taxonomy" id="652834"/>
    <lineage>
        <taxon>Eukaryota</taxon>
        <taxon>Eukaryota incertae sedis</taxon>
    </lineage>
</organism>
<feature type="compositionally biased region" description="Basic and acidic residues" evidence="1">
    <location>
        <begin position="611"/>
        <end position="624"/>
    </location>
</feature>
<protein>
    <submittedName>
        <fullName evidence="2">Uncharacterized protein</fullName>
    </submittedName>
</protein>
<feature type="region of interest" description="Disordered" evidence="1">
    <location>
        <begin position="130"/>
        <end position="261"/>
    </location>
</feature>
<accession>A0A7S3D3V2</accession>
<feature type="compositionally biased region" description="Gly residues" evidence="1">
    <location>
        <begin position="531"/>
        <end position="545"/>
    </location>
</feature>
<dbReference type="EMBL" id="HBIB01009884">
    <property type="protein sequence ID" value="CAE0244097.1"/>
    <property type="molecule type" value="Transcribed_RNA"/>
</dbReference>
<feature type="compositionally biased region" description="Basic and acidic residues" evidence="1">
    <location>
        <begin position="632"/>
        <end position="653"/>
    </location>
</feature>
<evidence type="ECO:0000313" key="2">
    <source>
        <dbReference type="EMBL" id="CAE0244097.1"/>
    </source>
</evidence>
<feature type="compositionally biased region" description="Polar residues" evidence="1">
    <location>
        <begin position="584"/>
        <end position="609"/>
    </location>
</feature>
<name>A0A7S3D3V2_9EUKA</name>
<feature type="compositionally biased region" description="Basic and acidic residues" evidence="1">
    <location>
        <begin position="442"/>
        <end position="453"/>
    </location>
</feature>
<feature type="compositionally biased region" description="Basic and acidic residues" evidence="1">
    <location>
        <begin position="570"/>
        <end position="581"/>
    </location>
</feature>
<feature type="compositionally biased region" description="Polar residues" evidence="1">
    <location>
        <begin position="486"/>
        <end position="495"/>
    </location>
</feature>
<feature type="region of interest" description="Disordered" evidence="1">
    <location>
        <begin position="275"/>
        <end position="660"/>
    </location>
</feature>
<feature type="compositionally biased region" description="Polar residues" evidence="1">
    <location>
        <begin position="351"/>
        <end position="360"/>
    </location>
</feature>